<comment type="subcellular location">
    <subcellularLocation>
        <location evidence="1">Membrane</location>
        <topology evidence="1">Multi-pass membrane protein</topology>
    </subcellularLocation>
</comment>
<dbReference type="InterPro" id="IPR051401">
    <property type="entry name" value="GtrA_CellWall_Glycosyl"/>
</dbReference>
<keyword evidence="5 6" id="KW-0472">Membrane</keyword>
<keyword evidence="3 6" id="KW-0812">Transmembrane</keyword>
<feature type="transmembrane region" description="Helical" evidence="6">
    <location>
        <begin position="17"/>
        <end position="37"/>
    </location>
</feature>
<dbReference type="GO" id="GO:0005886">
    <property type="term" value="C:plasma membrane"/>
    <property type="evidence" value="ECO:0007669"/>
    <property type="project" value="TreeGrafter"/>
</dbReference>
<keyword evidence="4 6" id="KW-1133">Transmembrane helix</keyword>
<evidence type="ECO:0000256" key="5">
    <source>
        <dbReference type="ARBA" id="ARBA00023136"/>
    </source>
</evidence>
<proteinExistence type="inferred from homology"/>
<dbReference type="GO" id="GO:0000271">
    <property type="term" value="P:polysaccharide biosynthetic process"/>
    <property type="evidence" value="ECO:0007669"/>
    <property type="project" value="InterPro"/>
</dbReference>
<dbReference type="PANTHER" id="PTHR38459:SF1">
    <property type="entry name" value="PROPHAGE BACTOPRENOL-LINKED GLUCOSE TRANSLOCASE HOMOLOG"/>
    <property type="match status" value="1"/>
</dbReference>
<dbReference type="PANTHER" id="PTHR38459">
    <property type="entry name" value="PROPHAGE BACTOPRENOL-LINKED GLUCOSE TRANSLOCASE HOMOLOG"/>
    <property type="match status" value="1"/>
</dbReference>
<reference evidence="8" key="1">
    <citation type="submission" date="2014-06" db="EMBL/GenBank/DDBJ databases">
        <title>Key roles for freshwater Actinobacteria revealed by deep metagenomic sequencing.</title>
        <authorList>
            <person name="Ghai R."/>
            <person name="Mizuno C.M."/>
            <person name="Picazo A."/>
            <person name="Camacho A."/>
            <person name="Rodriguez-Valera F."/>
        </authorList>
    </citation>
    <scope>NUCLEOTIDE SEQUENCE</scope>
</reference>
<dbReference type="InterPro" id="IPR007267">
    <property type="entry name" value="GtrA_DPMS_TM"/>
</dbReference>
<feature type="transmembrane region" description="Helical" evidence="6">
    <location>
        <begin position="86"/>
        <end position="109"/>
    </location>
</feature>
<evidence type="ECO:0000313" key="8">
    <source>
        <dbReference type="EMBL" id="KGA14490.1"/>
    </source>
</evidence>
<evidence type="ECO:0000256" key="1">
    <source>
        <dbReference type="ARBA" id="ARBA00004141"/>
    </source>
</evidence>
<sequence>MLLKDFVTKMRTELGKFGVIGLVAYIIDLTVFNLLRFAGGEGPLYDKPLTAKVISVLFATTFAYFGNRNWTFKDRSRSSFRRQYTLFFVFNAAGMIISLSCLWVSHYLLGFESALADNISANVVGLILGTIFRFWGYHNWVFPNDVSSVEQNS</sequence>
<feature type="transmembrane region" description="Helical" evidence="6">
    <location>
        <begin position="49"/>
        <end position="66"/>
    </location>
</feature>
<evidence type="ECO:0000259" key="7">
    <source>
        <dbReference type="Pfam" id="PF04138"/>
    </source>
</evidence>
<evidence type="ECO:0000256" key="2">
    <source>
        <dbReference type="ARBA" id="ARBA00009399"/>
    </source>
</evidence>
<feature type="transmembrane region" description="Helical" evidence="6">
    <location>
        <begin position="115"/>
        <end position="135"/>
    </location>
</feature>
<gene>
    <name evidence="8" type="ORF">GM51_17200</name>
</gene>
<comment type="similarity">
    <text evidence="2">Belongs to the GtrA family.</text>
</comment>
<name>A0A094PRZ0_9ZZZZ</name>
<evidence type="ECO:0000256" key="3">
    <source>
        <dbReference type="ARBA" id="ARBA00022692"/>
    </source>
</evidence>
<accession>A0A094PRZ0</accession>
<protein>
    <submittedName>
        <fullName evidence="8">GtrA family protein</fullName>
    </submittedName>
</protein>
<dbReference type="AlphaFoldDB" id="A0A094PRZ0"/>
<dbReference type="EMBL" id="JNSL01000146">
    <property type="protein sequence ID" value="KGA14490.1"/>
    <property type="molecule type" value="Genomic_DNA"/>
</dbReference>
<evidence type="ECO:0000256" key="6">
    <source>
        <dbReference type="SAM" id="Phobius"/>
    </source>
</evidence>
<dbReference type="Pfam" id="PF04138">
    <property type="entry name" value="GtrA_DPMS_TM"/>
    <property type="match status" value="1"/>
</dbReference>
<organism evidence="8">
    <name type="scientific">freshwater metagenome</name>
    <dbReference type="NCBI Taxonomy" id="449393"/>
    <lineage>
        <taxon>unclassified sequences</taxon>
        <taxon>metagenomes</taxon>
        <taxon>ecological metagenomes</taxon>
    </lineage>
</organism>
<feature type="domain" description="GtrA/DPMS transmembrane" evidence="7">
    <location>
        <begin position="16"/>
        <end position="142"/>
    </location>
</feature>
<comment type="caution">
    <text evidence="8">The sequence shown here is derived from an EMBL/GenBank/DDBJ whole genome shotgun (WGS) entry which is preliminary data.</text>
</comment>
<evidence type="ECO:0000256" key="4">
    <source>
        <dbReference type="ARBA" id="ARBA00022989"/>
    </source>
</evidence>